<dbReference type="Pfam" id="PF22725">
    <property type="entry name" value="GFO_IDH_MocA_C3"/>
    <property type="match status" value="1"/>
</dbReference>
<evidence type="ECO:0000256" key="1">
    <source>
        <dbReference type="ARBA" id="ARBA00023002"/>
    </source>
</evidence>
<feature type="domain" description="GFO/IDH/MocA-like oxidoreductase" evidence="3">
    <location>
        <begin position="131"/>
        <end position="263"/>
    </location>
</feature>
<keyword evidence="1" id="KW-0560">Oxidoreductase</keyword>
<protein>
    <submittedName>
        <fullName evidence="4">Gfo/Idh/MocA family oxidoreductase</fullName>
    </submittedName>
</protein>
<dbReference type="InterPro" id="IPR036291">
    <property type="entry name" value="NAD(P)-bd_dom_sf"/>
</dbReference>
<dbReference type="Pfam" id="PF01408">
    <property type="entry name" value="GFO_IDH_MocA"/>
    <property type="match status" value="1"/>
</dbReference>
<dbReference type="PANTHER" id="PTHR43818">
    <property type="entry name" value="BCDNA.GH03377"/>
    <property type="match status" value="1"/>
</dbReference>
<name>A0ABS3W9Q2_9BACL</name>
<dbReference type="InterPro" id="IPR000683">
    <property type="entry name" value="Gfo/Idh/MocA-like_OxRdtase_N"/>
</dbReference>
<reference evidence="4 5" key="1">
    <citation type="submission" date="2021-03" db="EMBL/GenBank/DDBJ databases">
        <title>Paenibacillus artemisicola MWE-103 whole genome sequence.</title>
        <authorList>
            <person name="Ham Y.J."/>
        </authorList>
    </citation>
    <scope>NUCLEOTIDE SEQUENCE [LARGE SCALE GENOMIC DNA]</scope>
    <source>
        <strain evidence="4 5">MWE-103</strain>
    </source>
</reference>
<dbReference type="RefSeq" id="WP_208847944.1">
    <property type="nucleotide sequence ID" value="NZ_JAGGDJ010000007.1"/>
</dbReference>
<gene>
    <name evidence="4" type="ORF">I8J29_12570</name>
</gene>
<dbReference type="PANTHER" id="PTHR43818:SF11">
    <property type="entry name" value="BCDNA.GH03377"/>
    <property type="match status" value="1"/>
</dbReference>
<dbReference type="SUPFAM" id="SSF51735">
    <property type="entry name" value="NAD(P)-binding Rossmann-fold domains"/>
    <property type="match status" value="1"/>
</dbReference>
<dbReference type="Gene3D" id="3.40.50.720">
    <property type="entry name" value="NAD(P)-binding Rossmann-like Domain"/>
    <property type="match status" value="1"/>
</dbReference>
<evidence type="ECO:0000313" key="4">
    <source>
        <dbReference type="EMBL" id="MBO7745035.1"/>
    </source>
</evidence>
<sequence length="345" mass="37598">MTIRVAIIGCGSIAELRHAPEYAANGHAEIAAFFDHNPERAQRLADQFGGRVAPSIDDVIADETIDAVSVCTSNETHEEVTVKALRAGKHVLCEKPIAISVAAARAMMKAEEKSDGILMIGHNQRFSKAHRIAKRLIDSGEIGRVLTFQTTFGHSGPEHWAFVKSMDTWFFSKERSGLGAAGDLGIHKLDLIRYLLDDEIADIAAFSGALHKTDTEGEPIAVNDNMVCIVQTEGGVLGTVALSWTYYGEEDNSTVLYGEKGILKIFANETYPVQLKRSDGTSKEYEIDGMQTNDNQTESGVIDAFIEAIRKGKKPPVSARDGLVSLKLIQAALKAAEERRSVRVK</sequence>
<keyword evidence="5" id="KW-1185">Reference proteome</keyword>
<dbReference type="InterPro" id="IPR055170">
    <property type="entry name" value="GFO_IDH_MocA-like_dom"/>
</dbReference>
<dbReference type="InterPro" id="IPR050463">
    <property type="entry name" value="Gfo/Idh/MocA_oxidrdct_glycsds"/>
</dbReference>
<organism evidence="4 5">
    <name type="scientific">Paenibacillus artemisiicola</name>
    <dbReference type="NCBI Taxonomy" id="1172618"/>
    <lineage>
        <taxon>Bacteria</taxon>
        <taxon>Bacillati</taxon>
        <taxon>Bacillota</taxon>
        <taxon>Bacilli</taxon>
        <taxon>Bacillales</taxon>
        <taxon>Paenibacillaceae</taxon>
        <taxon>Paenibacillus</taxon>
    </lineage>
</organism>
<evidence type="ECO:0000259" key="2">
    <source>
        <dbReference type="Pfam" id="PF01408"/>
    </source>
</evidence>
<dbReference type="EMBL" id="JAGGDJ010000007">
    <property type="protein sequence ID" value="MBO7745035.1"/>
    <property type="molecule type" value="Genomic_DNA"/>
</dbReference>
<feature type="domain" description="Gfo/Idh/MocA-like oxidoreductase N-terminal" evidence="2">
    <location>
        <begin position="3"/>
        <end position="122"/>
    </location>
</feature>
<accession>A0ABS3W9Q2</accession>
<dbReference type="Proteomes" id="UP000670947">
    <property type="component" value="Unassembled WGS sequence"/>
</dbReference>
<evidence type="ECO:0000259" key="3">
    <source>
        <dbReference type="Pfam" id="PF22725"/>
    </source>
</evidence>
<proteinExistence type="predicted"/>
<dbReference type="SUPFAM" id="SSF55347">
    <property type="entry name" value="Glyceraldehyde-3-phosphate dehydrogenase-like, C-terminal domain"/>
    <property type="match status" value="1"/>
</dbReference>
<comment type="caution">
    <text evidence="4">The sequence shown here is derived from an EMBL/GenBank/DDBJ whole genome shotgun (WGS) entry which is preliminary data.</text>
</comment>
<evidence type="ECO:0000313" key="5">
    <source>
        <dbReference type="Proteomes" id="UP000670947"/>
    </source>
</evidence>
<dbReference type="Gene3D" id="3.30.360.10">
    <property type="entry name" value="Dihydrodipicolinate Reductase, domain 2"/>
    <property type="match status" value="1"/>
</dbReference>